<organism evidence="1 2">
    <name type="scientific">Aromia moschata</name>
    <dbReference type="NCBI Taxonomy" id="1265417"/>
    <lineage>
        <taxon>Eukaryota</taxon>
        <taxon>Metazoa</taxon>
        <taxon>Ecdysozoa</taxon>
        <taxon>Arthropoda</taxon>
        <taxon>Hexapoda</taxon>
        <taxon>Insecta</taxon>
        <taxon>Pterygota</taxon>
        <taxon>Neoptera</taxon>
        <taxon>Endopterygota</taxon>
        <taxon>Coleoptera</taxon>
        <taxon>Polyphaga</taxon>
        <taxon>Cucujiformia</taxon>
        <taxon>Chrysomeloidea</taxon>
        <taxon>Cerambycidae</taxon>
        <taxon>Cerambycinae</taxon>
        <taxon>Callichromatini</taxon>
        <taxon>Aromia</taxon>
    </lineage>
</organism>
<protein>
    <submittedName>
        <fullName evidence="1">Uncharacterized protein</fullName>
    </submittedName>
</protein>
<evidence type="ECO:0000313" key="1">
    <source>
        <dbReference type="EMBL" id="KAJ8944435.1"/>
    </source>
</evidence>
<evidence type="ECO:0000313" key="2">
    <source>
        <dbReference type="Proteomes" id="UP001162162"/>
    </source>
</evidence>
<sequence length="96" mass="11245">MFQIKNVTTILSYRFFDDKPIGWIMSCVLCEPFPMEHPLLAAWRKLGYGDKTRTQKQVCVIFNIKYPDRRISQSTLIGRLIILWRNFMDTVGKGTS</sequence>
<proteinExistence type="predicted"/>
<name>A0AAV8XZU7_9CUCU</name>
<dbReference type="Proteomes" id="UP001162162">
    <property type="component" value="Unassembled WGS sequence"/>
</dbReference>
<comment type="caution">
    <text evidence="1">The sequence shown here is derived from an EMBL/GenBank/DDBJ whole genome shotgun (WGS) entry which is preliminary data.</text>
</comment>
<reference evidence="1" key="1">
    <citation type="journal article" date="2023" name="Insect Mol. Biol.">
        <title>Genome sequencing provides insights into the evolution of gene families encoding plant cell wall-degrading enzymes in longhorned beetles.</title>
        <authorList>
            <person name="Shin N.R."/>
            <person name="Okamura Y."/>
            <person name="Kirsch R."/>
            <person name="Pauchet Y."/>
        </authorList>
    </citation>
    <scope>NUCLEOTIDE SEQUENCE</scope>
    <source>
        <strain evidence="1">AMC_N1</strain>
    </source>
</reference>
<accession>A0AAV8XZU7</accession>
<dbReference type="EMBL" id="JAPWTK010000253">
    <property type="protein sequence ID" value="KAJ8944435.1"/>
    <property type="molecule type" value="Genomic_DNA"/>
</dbReference>
<gene>
    <name evidence="1" type="ORF">NQ318_002132</name>
</gene>
<keyword evidence="2" id="KW-1185">Reference proteome</keyword>
<dbReference type="AlphaFoldDB" id="A0AAV8XZU7"/>